<comment type="caution">
    <text evidence="2">The sequence shown here is derived from an EMBL/GenBank/DDBJ whole genome shotgun (WGS) entry which is preliminary data.</text>
</comment>
<dbReference type="Proteomes" id="UP001165121">
    <property type="component" value="Unassembled WGS sequence"/>
</dbReference>
<keyword evidence="3" id="KW-1185">Reference proteome</keyword>
<evidence type="ECO:0000313" key="3">
    <source>
        <dbReference type="Proteomes" id="UP001165121"/>
    </source>
</evidence>
<organism evidence="2 3">
    <name type="scientific">Phytophthora fragariaefolia</name>
    <dbReference type="NCBI Taxonomy" id="1490495"/>
    <lineage>
        <taxon>Eukaryota</taxon>
        <taxon>Sar</taxon>
        <taxon>Stramenopiles</taxon>
        <taxon>Oomycota</taxon>
        <taxon>Peronosporomycetes</taxon>
        <taxon>Peronosporales</taxon>
        <taxon>Peronosporaceae</taxon>
        <taxon>Phytophthora</taxon>
    </lineage>
</organism>
<evidence type="ECO:0000313" key="2">
    <source>
        <dbReference type="EMBL" id="GMF36825.1"/>
    </source>
</evidence>
<dbReference type="OrthoDB" id="118523at2759"/>
<dbReference type="InterPro" id="IPR013103">
    <property type="entry name" value="RVT_2"/>
</dbReference>
<accession>A0A9W7CNK6</accession>
<dbReference type="InterPro" id="IPR043502">
    <property type="entry name" value="DNA/RNA_pol_sf"/>
</dbReference>
<dbReference type="SUPFAM" id="SSF56672">
    <property type="entry name" value="DNA/RNA polymerases"/>
    <property type="match status" value="1"/>
</dbReference>
<dbReference type="EMBL" id="BSXT01000965">
    <property type="protein sequence ID" value="GMF36825.1"/>
    <property type="molecule type" value="Genomic_DNA"/>
</dbReference>
<reference evidence="2" key="1">
    <citation type="submission" date="2023-04" db="EMBL/GenBank/DDBJ databases">
        <title>Phytophthora fragariaefolia NBRC 109709.</title>
        <authorList>
            <person name="Ichikawa N."/>
            <person name="Sato H."/>
            <person name="Tonouchi N."/>
        </authorList>
    </citation>
    <scope>NUCLEOTIDE SEQUENCE</scope>
    <source>
        <strain evidence="2">NBRC 109709</strain>
    </source>
</reference>
<gene>
    <name evidence="2" type="ORF">Pfra01_001014700</name>
</gene>
<feature type="domain" description="Reverse transcriptase Ty1/copia-type" evidence="1">
    <location>
        <begin position="347"/>
        <end position="593"/>
    </location>
</feature>
<proteinExistence type="predicted"/>
<name>A0A9W7CNK6_9STRA</name>
<dbReference type="AlphaFoldDB" id="A0A9W7CNK6"/>
<evidence type="ECO:0000259" key="1">
    <source>
        <dbReference type="Pfam" id="PF07727"/>
    </source>
</evidence>
<dbReference type="Pfam" id="PF07727">
    <property type="entry name" value="RVT_2"/>
    <property type="match status" value="1"/>
</dbReference>
<sequence length="673" mass="76555">MPRIRSYRSSMSKTMNGSTELKSSNFTFKGMVTLRVDTMEPVAKRTDILVLLLEASKALAYNALFLATLAFVAKLNDAPESIRTVIGSGHPFTLAVMTTRLTRAAATERHRSVVPGTCSFEEVDEGRTFLEEERTTPVGVVHTREHPFSLKRTLANSDPITIGDNATQQQRNQHLLETAFLQEQELYLRDLFNQTLPYGYVTQLWVPLASQPVPQFWRQLEAGFGQSNAMGMVELIAEFERTLAMNFSSICELLQRLRAVRNRLNPQGQKTLHVHLLPSQLMIRKVLALIPSHLWGPSVTFTPEEFTLEKKIKSIFGNKSRAEIQSMGKAASSVPVNHAASTTVRGTWRLVPLPPGRKALPCHWVLVVKYHANGFVERFKARLVAQGNHQEFGVGCDEGYAPVARFESLRLVLAVGTILDCLIHQMDVHTAFLNGTVEGSQRIYMRQPPGHHAKGKEGYVYKLLKCIYGLEQASRIWYGVRHKFFTSMGFARCTKEYCIYVQKVGVEWIIIVVYVDDLTIMSQILKLINNIKRKLSMRYRMKGLRRHPLHPTVEMDVRRNRENKTMSISQHQYILDLLKKYKFEKSSAVSTPQLSDRELEPETNMSAVEIAAQNFDYRGLVGSLQYLVRGTRPDIANAVRELSKYLSCYHKTHREAARRTKILERDVDVRSTS</sequence>
<protein>
    <submittedName>
        <fullName evidence="2">Unnamed protein product</fullName>
    </submittedName>
</protein>